<protein>
    <submittedName>
        <fullName evidence="1">Uncharacterized protein</fullName>
    </submittedName>
</protein>
<reference evidence="1" key="1">
    <citation type="submission" date="2023-03" db="EMBL/GenBank/DDBJ databases">
        <title>Massive genome expansion in bonnet fungi (Mycena s.s.) driven by repeated elements and novel gene families across ecological guilds.</title>
        <authorList>
            <consortium name="Lawrence Berkeley National Laboratory"/>
            <person name="Harder C.B."/>
            <person name="Miyauchi S."/>
            <person name="Viragh M."/>
            <person name="Kuo A."/>
            <person name="Thoen E."/>
            <person name="Andreopoulos B."/>
            <person name="Lu D."/>
            <person name="Skrede I."/>
            <person name="Drula E."/>
            <person name="Henrissat B."/>
            <person name="Morin E."/>
            <person name="Kohler A."/>
            <person name="Barry K."/>
            <person name="LaButti K."/>
            <person name="Morin E."/>
            <person name="Salamov A."/>
            <person name="Lipzen A."/>
            <person name="Mereny Z."/>
            <person name="Hegedus B."/>
            <person name="Baldrian P."/>
            <person name="Stursova M."/>
            <person name="Weitz H."/>
            <person name="Taylor A."/>
            <person name="Grigoriev I.V."/>
            <person name="Nagy L.G."/>
            <person name="Martin F."/>
            <person name="Kauserud H."/>
        </authorList>
    </citation>
    <scope>NUCLEOTIDE SEQUENCE</scope>
    <source>
        <strain evidence="1">CBHHK188m</strain>
    </source>
</reference>
<evidence type="ECO:0000313" key="1">
    <source>
        <dbReference type="EMBL" id="KAJ7740032.1"/>
    </source>
</evidence>
<dbReference type="AlphaFoldDB" id="A0AAD7ICJ9"/>
<dbReference type="Proteomes" id="UP001215280">
    <property type="component" value="Unassembled WGS sequence"/>
</dbReference>
<proteinExistence type="predicted"/>
<keyword evidence="2" id="KW-1185">Reference proteome</keyword>
<gene>
    <name evidence="1" type="ORF">DFH07DRAFT_71915</name>
</gene>
<organism evidence="1 2">
    <name type="scientific">Mycena maculata</name>
    <dbReference type="NCBI Taxonomy" id="230809"/>
    <lineage>
        <taxon>Eukaryota</taxon>
        <taxon>Fungi</taxon>
        <taxon>Dikarya</taxon>
        <taxon>Basidiomycota</taxon>
        <taxon>Agaricomycotina</taxon>
        <taxon>Agaricomycetes</taxon>
        <taxon>Agaricomycetidae</taxon>
        <taxon>Agaricales</taxon>
        <taxon>Marasmiineae</taxon>
        <taxon>Mycenaceae</taxon>
        <taxon>Mycena</taxon>
    </lineage>
</organism>
<dbReference type="EMBL" id="JARJLG010000129">
    <property type="protein sequence ID" value="KAJ7740032.1"/>
    <property type="molecule type" value="Genomic_DNA"/>
</dbReference>
<name>A0AAD7ICJ9_9AGAR</name>
<sequence>MLISSLRRLSLEVPMILLLRRGPRTPRVIQLWGLIFPPMRRIPSLCYPSPWKAWDGSPFTSHSTGLRIHLPISRPSRGALCWGMMLGTSRIISSTVARYPFNSGDDWAGYLTNVDGLTCICHPAWDCLACPRPCVAGGFQRRSHCSYRPYHS</sequence>
<comment type="caution">
    <text evidence="1">The sequence shown here is derived from an EMBL/GenBank/DDBJ whole genome shotgun (WGS) entry which is preliminary data.</text>
</comment>
<accession>A0AAD7ICJ9</accession>
<evidence type="ECO:0000313" key="2">
    <source>
        <dbReference type="Proteomes" id="UP001215280"/>
    </source>
</evidence>